<proteinExistence type="predicted"/>
<reference evidence="2" key="1">
    <citation type="submission" date="2017-02" db="EMBL/GenBank/DDBJ databases">
        <authorList>
            <person name="Varghese N."/>
            <person name="Submissions S."/>
        </authorList>
    </citation>
    <scope>NUCLEOTIDE SEQUENCE [LARGE SCALE GENOMIC DNA]</scope>
    <source>
        <strain evidence="2">ATCC 27094</strain>
    </source>
</reference>
<dbReference type="InterPro" id="IPR029069">
    <property type="entry name" value="HotDog_dom_sf"/>
</dbReference>
<accession>A0A1T4JMU9</accession>
<dbReference type="RefSeq" id="WP_218190900.1">
    <property type="nucleotide sequence ID" value="NZ_FUWJ01000001.1"/>
</dbReference>
<evidence type="ECO:0000313" key="2">
    <source>
        <dbReference type="Proteomes" id="UP000190092"/>
    </source>
</evidence>
<dbReference type="SUPFAM" id="SSF54637">
    <property type="entry name" value="Thioesterase/thiol ester dehydrase-isomerase"/>
    <property type="match status" value="1"/>
</dbReference>
<organism evidence="1 2">
    <name type="scientific">Enhydrobacter aerosaccus</name>
    <dbReference type="NCBI Taxonomy" id="225324"/>
    <lineage>
        <taxon>Bacteria</taxon>
        <taxon>Pseudomonadati</taxon>
        <taxon>Pseudomonadota</taxon>
        <taxon>Alphaproteobacteria</taxon>
        <taxon>Hyphomicrobiales</taxon>
        <taxon>Enhydrobacter</taxon>
    </lineage>
</organism>
<sequence>MAKDVGGLPYVGLALCYEELTIGRRFRTIGRTVTEADIVSVINRTGMAEVLFMNLDFLIRESDIKGRVAPGAFGHTFADGSPMQATMQHTGFAFLGTDLKTENPLFASDTIHVEVEVIEAQLSQSRRGPVRTRNRVVGRTAPWLSPTRRCAWSSVVAPVGPEA</sequence>
<dbReference type="EMBL" id="FUWJ01000001">
    <property type="protein sequence ID" value="SJZ31510.1"/>
    <property type="molecule type" value="Genomic_DNA"/>
</dbReference>
<keyword evidence="2" id="KW-1185">Reference proteome</keyword>
<dbReference type="Gene3D" id="3.10.129.10">
    <property type="entry name" value="Hotdog Thioesterase"/>
    <property type="match status" value="1"/>
</dbReference>
<dbReference type="AlphaFoldDB" id="A0A1T4JMU9"/>
<evidence type="ECO:0000313" key="1">
    <source>
        <dbReference type="EMBL" id="SJZ31510.1"/>
    </source>
</evidence>
<gene>
    <name evidence="1" type="ORF">SAMN02745126_00206</name>
</gene>
<dbReference type="STRING" id="225324.SAMN02745126_00206"/>
<dbReference type="Proteomes" id="UP000190092">
    <property type="component" value="Unassembled WGS sequence"/>
</dbReference>
<protein>
    <submittedName>
        <fullName evidence="1">Acyl dehydratase</fullName>
    </submittedName>
</protein>
<name>A0A1T4JMU9_9HYPH</name>